<gene>
    <name evidence="1" type="ORF">ERS007739_01423</name>
</gene>
<name>A0A916P7J6_MYCTX</name>
<dbReference type="Proteomes" id="UP000039021">
    <property type="component" value="Unassembled WGS sequence"/>
</dbReference>
<protein>
    <submittedName>
        <fullName evidence="1">Uncharacterized protein</fullName>
    </submittedName>
</protein>
<organism evidence="1 2">
    <name type="scientific">Mycobacterium tuberculosis</name>
    <dbReference type="NCBI Taxonomy" id="1773"/>
    <lineage>
        <taxon>Bacteria</taxon>
        <taxon>Bacillati</taxon>
        <taxon>Actinomycetota</taxon>
        <taxon>Actinomycetes</taxon>
        <taxon>Mycobacteriales</taxon>
        <taxon>Mycobacteriaceae</taxon>
        <taxon>Mycobacterium</taxon>
        <taxon>Mycobacterium tuberculosis complex</taxon>
    </lineage>
</organism>
<reference evidence="2" key="1">
    <citation type="submission" date="2015-03" db="EMBL/GenBank/DDBJ databases">
        <authorList>
            <consortium name="Pathogen Informatics"/>
        </authorList>
    </citation>
    <scope>NUCLEOTIDE SEQUENCE [LARGE SCALE GENOMIC DNA]</scope>
    <source>
        <strain evidence="2">N09902308</strain>
    </source>
</reference>
<dbReference type="AlphaFoldDB" id="A0A916P7J6"/>
<proteinExistence type="predicted"/>
<dbReference type="EMBL" id="CSBK01000541">
    <property type="protein sequence ID" value="COX53224.1"/>
    <property type="molecule type" value="Genomic_DNA"/>
</dbReference>
<evidence type="ECO:0000313" key="1">
    <source>
        <dbReference type="EMBL" id="COX53224.1"/>
    </source>
</evidence>
<evidence type="ECO:0000313" key="2">
    <source>
        <dbReference type="Proteomes" id="UP000039021"/>
    </source>
</evidence>
<accession>A0A916P7J6</accession>
<comment type="caution">
    <text evidence="1">The sequence shown here is derived from an EMBL/GenBank/DDBJ whole genome shotgun (WGS) entry which is preliminary data.</text>
</comment>
<sequence>MHRLCVEVTAHSLQQAIGGRKQRGVGVGELTRVGHPAVKVFGHHRQRALGQVAELVGQIGVDPSDDGLVAVTAVLAERDLPQQEVADLVHPERFRQGNRVDDVAHRFTHLLAAVVQEPVREDPSRQLDSG</sequence>